<reference evidence="9 10" key="1">
    <citation type="submission" date="2024-01" db="EMBL/GenBank/DDBJ databases">
        <title>Comparative genomics of Cryptococcus and Kwoniella reveals pathogenesis evolution and contrasting modes of karyotype evolution via chromosome fusion or intercentromeric recombination.</title>
        <authorList>
            <person name="Coelho M.A."/>
            <person name="David-Palma M."/>
            <person name="Shea T."/>
            <person name="Bowers K."/>
            <person name="McGinley-Smith S."/>
            <person name="Mohammad A.W."/>
            <person name="Gnirke A."/>
            <person name="Yurkov A.M."/>
            <person name="Nowrousian M."/>
            <person name="Sun S."/>
            <person name="Cuomo C.A."/>
            <person name="Heitman J."/>
        </authorList>
    </citation>
    <scope>NUCLEOTIDE SEQUENCE [LARGE SCALE GENOMIC DNA]</scope>
    <source>
        <strain evidence="9">CBS 11374</strain>
    </source>
</reference>
<evidence type="ECO:0000259" key="7">
    <source>
        <dbReference type="PROSITE" id="PS50054"/>
    </source>
</evidence>
<feature type="region of interest" description="Disordered" evidence="6">
    <location>
        <begin position="1"/>
        <end position="27"/>
    </location>
</feature>
<dbReference type="PROSITE" id="PS00383">
    <property type="entry name" value="TYR_PHOSPHATASE_1"/>
    <property type="match status" value="1"/>
</dbReference>
<evidence type="ECO:0000256" key="4">
    <source>
        <dbReference type="ARBA" id="ARBA00022912"/>
    </source>
</evidence>
<dbReference type="InterPro" id="IPR003595">
    <property type="entry name" value="Tyr_Pase_cat"/>
</dbReference>
<dbReference type="EMBL" id="CP141881">
    <property type="protein sequence ID" value="WRT63214.1"/>
    <property type="molecule type" value="Genomic_DNA"/>
</dbReference>
<name>A0ABZ1CPR3_9TREE</name>
<evidence type="ECO:0000256" key="5">
    <source>
        <dbReference type="ARBA" id="ARBA00023306"/>
    </source>
</evidence>
<dbReference type="PROSITE" id="PS50056">
    <property type="entry name" value="TYR_PHOSPHATASE_2"/>
    <property type="match status" value="1"/>
</dbReference>
<feature type="compositionally biased region" description="Polar residues" evidence="6">
    <location>
        <begin position="561"/>
        <end position="577"/>
    </location>
</feature>
<evidence type="ECO:0000313" key="9">
    <source>
        <dbReference type="EMBL" id="WRT63214.1"/>
    </source>
</evidence>
<keyword evidence="4" id="KW-0904">Protein phosphatase</keyword>
<dbReference type="Pfam" id="PF14671">
    <property type="entry name" value="DSPn"/>
    <property type="match status" value="1"/>
</dbReference>
<evidence type="ECO:0008006" key="11">
    <source>
        <dbReference type="Google" id="ProtNLM"/>
    </source>
</evidence>
<feature type="region of interest" description="Disordered" evidence="6">
    <location>
        <begin position="735"/>
        <end position="765"/>
    </location>
</feature>
<proteinExistence type="inferred from homology"/>
<dbReference type="InterPro" id="IPR020422">
    <property type="entry name" value="TYR_PHOSPHATASE_DUAL_dom"/>
</dbReference>
<dbReference type="InterPro" id="IPR000387">
    <property type="entry name" value="Tyr_Pase_dom"/>
</dbReference>
<dbReference type="Gene3D" id="3.90.190.10">
    <property type="entry name" value="Protein tyrosine phosphatase superfamily"/>
    <property type="match status" value="2"/>
</dbReference>
<dbReference type="InterPro" id="IPR016130">
    <property type="entry name" value="Tyr_Pase_AS"/>
</dbReference>
<dbReference type="GeneID" id="87952248"/>
<keyword evidence="5" id="KW-0131">Cell cycle</keyword>
<dbReference type="CDD" id="cd17657">
    <property type="entry name" value="CDC14_N"/>
    <property type="match status" value="1"/>
</dbReference>
<evidence type="ECO:0000256" key="1">
    <source>
        <dbReference type="ARBA" id="ARBA00007315"/>
    </source>
</evidence>
<feature type="region of interest" description="Disordered" evidence="6">
    <location>
        <begin position="541"/>
        <end position="654"/>
    </location>
</feature>
<dbReference type="Pfam" id="PF00782">
    <property type="entry name" value="DSPc"/>
    <property type="match status" value="1"/>
</dbReference>
<evidence type="ECO:0000256" key="2">
    <source>
        <dbReference type="ARBA" id="ARBA00022618"/>
    </source>
</evidence>
<gene>
    <name evidence="9" type="ORF">IL334_000117</name>
</gene>
<keyword evidence="2" id="KW-0132">Cell division</keyword>
<dbReference type="SUPFAM" id="SSF52799">
    <property type="entry name" value="(Phosphotyrosine protein) phosphatases II"/>
    <property type="match status" value="2"/>
</dbReference>
<accession>A0ABZ1CPR3</accession>
<evidence type="ECO:0000256" key="6">
    <source>
        <dbReference type="SAM" id="MobiDB-lite"/>
    </source>
</evidence>
<dbReference type="InterPro" id="IPR000340">
    <property type="entry name" value="Dual-sp_phosphatase_cat-dom"/>
</dbReference>
<feature type="domain" description="Tyrosine-protein phosphatase" evidence="7">
    <location>
        <begin position="247"/>
        <end position="394"/>
    </location>
</feature>
<dbReference type="SMART" id="SM00404">
    <property type="entry name" value="PTPc_motif"/>
    <property type="match status" value="1"/>
</dbReference>
<dbReference type="InterPro" id="IPR050561">
    <property type="entry name" value="PTP"/>
</dbReference>
<feature type="compositionally biased region" description="Low complexity" evidence="6">
    <location>
        <begin position="679"/>
        <end position="690"/>
    </location>
</feature>
<dbReference type="SMART" id="SM00195">
    <property type="entry name" value="DSPc"/>
    <property type="match status" value="1"/>
</dbReference>
<comment type="similarity">
    <text evidence="1">Belongs to the protein-tyrosine phosphatase family. Non-receptor class CDC14 subfamily.</text>
</comment>
<feature type="region of interest" description="Disordered" evidence="6">
    <location>
        <begin position="671"/>
        <end position="691"/>
    </location>
</feature>
<dbReference type="InterPro" id="IPR029021">
    <property type="entry name" value="Prot-tyrosine_phosphatase-like"/>
</dbReference>
<feature type="domain" description="Tyrosine specific protein phosphatases" evidence="8">
    <location>
        <begin position="314"/>
        <end position="380"/>
    </location>
</feature>
<dbReference type="PROSITE" id="PS50054">
    <property type="entry name" value="TYR_PHOSPHATASE_DUAL"/>
    <property type="match status" value="1"/>
</dbReference>
<evidence type="ECO:0000259" key="8">
    <source>
        <dbReference type="PROSITE" id="PS50056"/>
    </source>
</evidence>
<dbReference type="PANTHER" id="PTHR23339">
    <property type="entry name" value="TYROSINE SPECIFIC PROTEIN PHOSPHATASE AND DUAL SPECIFICITY PROTEIN PHOSPHATASE"/>
    <property type="match status" value="1"/>
</dbReference>
<dbReference type="Proteomes" id="UP001329825">
    <property type="component" value="Chromosome 1"/>
</dbReference>
<evidence type="ECO:0000313" key="10">
    <source>
        <dbReference type="Proteomes" id="UP001329825"/>
    </source>
</evidence>
<protein>
    <recommendedName>
        <fullName evidence="11">Protein-tyrosine-phosphatase</fullName>
    </recommendedName>
</protein>
<feature type="compositionally biased region" description="Low complexity" evidence="6">
    <location>
        <begin position="578"/>
        <end position="593"/>
    </location>
</feature>
<evidence type="ECO:0000256" key="3">
    <source>
        <dbReference type="ARBA" id="ARBA00022801"/>
    </source>
</evidence>
<keyword evidence="3" id="KW-0378">Hydrolase</keyword>
<keyword evidence="10" id="KW-1185">Reference proteome</keyword>
<sequence length="819" mass="90139">MNISTPSLDPRGSDLVKMSPRRTSSTREFPNPVAIFNERFIFTTLIGKEVLAHGRVPHAHPITGKSVLLFSLDEEMRYTPFAGDHGPLNLSFTFQACIRIHERLEKTEAKGKPLCLFTTTEPKKKSCMTLVVGLYFLIVGRQSPWNAFRPIAPLEIMPFRDAGNGPMDYGLSIQDILYGVDKAMQNDLLDLASFDQEAYRFYEHPDNGDLNVLGPFIPFASPMDDTWIQAMTKTTTTIRSSKRKPITPAEVLEKVKLQTRAMECVVNVFSKEHVGLVVRLNDELYDRRHFLNLGIDHVDMYFDDGTNPSDDIVRQFIKLAEDTIEGKGQKVAVHCKAGLGRTGVLIGAYLIYKFQFTAQEAIGYMRIVRPGMVVGPQQHYMVINQMKWAGWAAQDQLLRDLTADARFRDSLNPLATPPIELDSPLPSVHQPLQDYQNLWGFNIQDVSLFSTTHESYPRSGTPEIAVMQKGGDAVGQPRKTPGPLSLRESHQNTLIVERTDLAIVPEPPSPILVMRPSSSTENSSGFALNSQMTVATEISALSTSSGSARGTKRTAGRSAIPTLTTSPPRVTLSVPSETLSRSSSIASMTSTNSQDQNDRPLKRRSPTGSPLARNGLSSPPPSREGSPASPLVGREGKMNIDGETDIEEPPLTPLLQPARLANKLRRRVISPSLSPPVDTLSTPPTTSIPPQKTAITALSGLSSPSRSLPKRSFLPVRRNTSINVGNQYLDPKTVTLVKAQPPATPSRKEKDLRSSTPKRSIASAKRGILTPPRITEMWGQLAKMGSSSPAEAKSFSKILDILDYCEPSARYQPVSFPLT</sequence>
<dbReference type="RefSeq" id="XP_062787954.1">
    <property type="nucleotide sequence ID" value="XM_062931903.1"/>
</dbReference>
<organism evidence="9 10">
    <name type="scientific">Kwoniella shivajii</name>
    <dbReference type="NCBI Taxonomy" id="564305"/>
    <lineage>
        <taxon>Eukaryota</taxon>
        <taxon>Fungi</taxon>
        <taxon>Dikarya</taxon>
        <taxon>Basidiomycota</taxon>
        <taxon>Agaricomycotina</taxon>
        <taxon>Tremellomycetes</taxon>
        <taxon>Tremellales</taxon>
        <taxon>Cryptococcaceae</taxon>
        <taxon>Kwoniella</taxon>
    </lineage>
</organism>
<dbReference type="InterPro" id="IPR029260">
    <property type="entry name" value="DSPn"/>
</dbReference>